<dbReference type="GO" id="GO:0046677">
    <property type="term" value="P:response to antibiotic"/>
    <property type="evidence" value="ECO:0007669"/>
    <property type="project" value="UniProtKB-KW"/>
</dbReference>
<accession>A0A1E7KJ08</accession>
<dbReference type="CDD" id="cd05403">
    <property type="entry name" value="NT_KNTase_like"/>
    <property type="match status" value="1"/>
</dbReference>
<evidence type="ECO:0000259" key="4">
    <source>
        <dbReference type="Pfam" id="PF01909"/>
    </source>
</evidence>
<dbReference type="PATRIC" id="fig|1075402.3.peg.5316"/>
<dbReference type="InterPro" id="IPR043519">
    <property type="entry name" value="NT_sf"/>
</dbReference>
<dbReference type="PIRSF" id="PIRSF000819">
    <property type="entry name" value="Streptomycin_3-adenylyltransf"/>
    <property type="match status" value="1"/>
</dbReference>
<keyword evidence="7" id="KW-1185">Reference proteome</keyword>
<dbReference type="Pfam" id="PF13427">
    <property type="entry name" value="AadA_C"/>
    <property type="match status" value="1"/>
</dbReference>
<protein>
    <submittedName>
        <fullName evidence="6">Nucleotidyltransferase</fullName>
    </submittedName>
</protein>
<organism evidence="6 7">
    <name type="scientific">Streptomyces oceani</name>
    <dbReference type="NCBI Taxonomy" id="1075402"/>
    <lineage>
        <taxon>Bacteria</taxon>
        <taxon>Bacillati</taxon>
        <taxon>Actinomycetota</taxon>
        <taxon>Actinomycetes</taxon>
        <taxon>Kitasatosporales</taxon>
        <taxon>Streptomycetaceae</taxon>
        <taxon>Streptomyces</taxon>
    </lineage>
</organism>
<evidence type="ECO:0000313" key="7">
    <source>
        <dbReference type="Proteomes" id="UP000176101"/>
    </source>
</evidence>
<dbReference type="InterPro" id="IPR025184">
    <property type="entry name" value="AadA_C"/>
</dbReference>
<keyword evidence="2" id="KW-0046">Antibiotic resistance</keyword>
<sequence length="260" mass="28404">MTQTRDVLEVLREAFGADVVGAYQHGSAVLGGLRPHSDIDVFAVLRRSTTARERRTLVEELMGFSGERARHGPARPVELTLVVQSEVSPWRYPPNCEFQYGEWLRDDYERGATPSPTPSPDLAPLITMVRGADAPLLGPPPADVLPPVPPEDLRRALVAGVPELLDELETDTRNVLLTLARVWMTLATGTITSKDAAADWALERLAADERGPLAHARAVYLGAEEEAWDGLLPRLRGHAACVVREIERLATDAPPEAGPY</sequence>
<gene>
    <name evidence="6" type="ORF">AN216_09605</name>
</gene>
<evidence type="ECO:0000313" key="6">
    <source>
        <dbReference type="EMBL" id="OEV03891.1"/>
    </source>
</evidence>
<keyword evidence="1 6" id="KW-0808">Transferase</keyword>
<dbReference type="AlphaFoldDB" id="A0A1E7KJ08"/>
<reference evidence="6 7" key="1">
    <citation type="journal article" date="2016" name="Front. Microbiol.">
        <title>Comparative Genomics Analysis of Streptomyces Species Reveals Their Adaptation to the Marine Environment and Their Diversity at the Genomic Level.</title>
        <authorList>
            <person name="Tian X."/>
            <person name="Zhang Z."/>
            <person name="Yang T."/>
            <person name="Chen M."/>
            <person name="Li J."/>
            <person name="Chen F."/>
            <person name="Yang J."/>
            <person name="Li W."/>
            <person name="Zhang B."/>
            <person name="Zhang Z."/>
            <person name="Wu J."/>
            <person name="Zhang C."/>
            <person name="Long L."/>
            <person name="Xiao J."/>
        </authorList>
    </citation>
    <scope>NUCLEOTIDE SEQUENCE [LARGE SCALE GENOMIC DNA]</scope>
    <source>
        <strain evidence="6 7">SCSIO 02100</strain>
    </source>
</reference>
<dbReference type="EMBL" id="LJGU01000115">
    <property type="protein sequence ID" value="OEV03891.1"/>
    <property type="molecule type" value="Genomic_DNA"/>
</dbReference>
<dbReference type="Proteomes" id="UP000176101">
    <property type="component" value="Unassembled WGS sequence"/>
</dbReference>
<evidence type="ECO:0000259" key="5">
    <source>
        <dbReference type="Pfam" id="PF13427"/>
    </source>
</evidence>
<dbReference type="NCBIfam" id="NF010309">
    <property type="entry name" value="PRK13746.1"/>
    <property type="match status" value="1"/>
</dbReference>
<evidence type="ECO:0000256" key="2">
    <source>
        <dbReference type="ARBA" id="ARBA00023251"/>
    </source>
</evidence>
<proteinExistence type="predicted"/>
<dbReference type="GO" id="GO:0070566">
    <property type="term" value="F:adenylyltransferase activity"/>
    <property type="evidence" value="ECO:0007669"/>
    <property type="project" value="InterPro"/>
</dbReference>
<dbReference type="SUPFAM" id="SSF81301">
    <property type="entry name" value="Nucleotidyltransferase"/>
    <property type="match status" value="1"/>
</dbReference>
<feature type="domain" description="Polymerase nucleotidyl transferase" evidence="4">
    <location>
        <begin position="6"/>
        <end position="57"/>
    </location>
</feature>
<evidence type="ECO:0000256" key="1">
    <source>
        <dbReference type="ARBA" id="ARBA00022679"/>
    </source>
</evidence>
<name>A0A1E7KJ08_9ACTN</name>
<comment type="caution">
    <text evidence="6">The sequence shown here is derived from an EMBL/GenBank/DDBJ whole genome shotgun (WGS) entry which is preliminary data.</text>
</comment>
<comment type="catalytic activity">
    <reaction evidence="3">
        <text>spectinomycin + ATP = 9-O-adenylylspectinomycin + diphosphate</text>
        <dbReference type="Rhea" id="RHEA:63228"/>
        <dbReference type="ChEBI" id="CHEBI:30616"/>
        <dbReference type="ChEBI" id="CHEBI:33019"/>
        <dbReference type="ChEBI" id="CHEBI:146260"/>
        <dbReference type="ChEBI" id="CHEBI:146261"/>
    </reaction>
</comment>
<evidence type="ECO:0000256" key="3">
    <source>
        <dbReference type="ARBA" id="ARBA00047831"/>
    </source>
</evidence>
<dbReference type="InterPro" id="IPR002934">
    <property type="entry name" value="Polymerase_NTP_transf_dom"/>
</dbReference>
<dbReference type="Pfam" id="PF01909">
    <property type="entry name" value="NTP_transf_2"/>
    <property type="match status" value="1"/>
</dbReference>
<dbReference type="STRING" id="1075402.AN216_09605"/>
<dbReference type="RefSeq" id="WP_070196213.1">
    <property type="nucleotide sequence ID" value="NZ_LJGU01000115.1"/>
</dbReference>
<dbReference type="Gene3D" id="3.30.460.10">
    <property type="entry name" value="Beta Polymerase, domain 2"/>
    <property type="match status" value="1"/>
</dbReference>
<feature type="domain" description="Adenylyltransferase AadA C-terminal" evidence="5">
    <location>
        <begin position="143"/>
        <end position="242"/>
    </location>
</feature>
<dbReference type="InterPro" id="IPR024172">
    <property type="entry name" value="AadA/Aad9"/>
</dbReference>